<organism evidence="2 3">
    <name type="scientific">Phoenix dactylifera</name>
    <name type="common">Date palm</name>
    <dbReference type="NCBI Taxonomy" id="42345"/>
    <lineage>
        <taxon>Eukaryota</taxon>
        <taxon>Viridiplantae</taxon>
        <taxon>Streptophyta</taxon>
        <taxon>Embryophyta</taxon>
        <taxon>Tracheophyta</taxon>
        <taxon>Spermatophyta</taxon>
        <taxon>Magnoliopsida</taxon>
        <taxon>Liliopsida</taxon>
        <taxon>Arecaceae</taxon>
        <taxon>Coryphoideae</taxon>
        <taxon>Phoeniceae</taxon>
        <taxon>Phoenix</taxon>
    </lineage>
</organism>
<dbReference type="InterPro" id="IPR036879">
    <property type="entry name" value="TF_MADSbox_sf"/>
</dbReference>
<dbReference type="AlphaFoldDB" id="A0A8B9AQ92"/>
<keyword evidence="2" id="KW-1185">Reference proteome</keyword>
<gene>
    <name evidence="3" type="primary">LOC120112777</name>
</gene>
<feature type="compositionally biased region" description="Basic residues" evidence="1">
    <location>
        <begin position="1"/>
        <end position="13"/>
    </location>
</feature>
<dbReference type="KEGG" id="pda:120112777"/>
<dbReference type="RefSeq" id="XP_038988590.1">
    <property type="nucleotide sequence ID" value="XM_039132662.1"/>
</dbReference>
<dbReference type="GO" id="GO:0003677">
    <property type="term" value="F:DNA binding"/>
    <property type="evidence" value="ECO:0007669"/>
    <property type="project" value="InterPro"/>
</dbReference>
<proteinExistence type="predicted"/>
<dbReference type="Proteomes" id="UP000228380">
    <property type="component" value="Chromosome 12"/>
</dbReference>
<feature type="region of interest" description="Disordered" evidence="1">
    <location>
        <begin position="1"/>
        <end position="22"/>
    </location>
</feature>
<evidence type="ECO:0000313" key="3">
    <source>
        <dbReference type="RefSeq" id="XP_038988590.1"/>
    </source>
</evidence>
<evidence type="ECO:0000313" key="2">
    <source>
        <dbReference type="Proteomes" id="UP000228380"/>
    </source>
</evidence>
<dbReference type="OrthoDB" id="10312042at2759"/>
<protein>
    <submittedName>
        <fullName evidence="3">Uncharacterized protein LOC120112777</fullName>
    </submittedName>
</protein>
<accession>A0A8B9AQ92</accession>
<dbReference type="GeneID" id="120112777"/>
<reference evidence="2" key="1">
    <citation type="journal article" date="2019" name="Nat. Commun.">
        <title>Genome-wide association mapping of date palm fruit traits.</title>
        <authorList>
            <person name="Hazzouri K.M."/>
            <person name="Gros-Balthazard M."/>
            <person name="Flowers J.M."/>
            <person name="Copetti D."/>
            <person name="Lemansour A."/>
            <person name="Lebrun M."/>
            <person name="Masmoudi K."/>
            <person name="Ferrand S."/>
            <person name="Dhar M.I."/>
            <person name="Fresquez Z.A."/>
            <person name="Rosas U."/>
            <person name="Zhang J."/>
            <person name="Talag J."/>
            <person name="Lee S."/>
            <person name="Kudrna D."/>
            <person name="Powell R.F."/>
            <person name="Leitch I.J."/>
            <person name="Krueger R.R."/>
            <person name="Wing R.A."/>
            <person name="Amiri K.M.A."/>
            <person name="Purugganan M.D."/>
        </authorList>
    </citation>
    <scope>NUCLEOTIDE SEQUENCE [LARGE SCALE GENOMIC DNA]</scope>
    <source>
        <strain evidence="2">cv. Khalas</strain>
    </source>
</reference>
<sequence>MRRLQRRSSRRSRGPPNDRENELFREASSLCAATGAQVAVFTINGEGQTRAYGCPSVDAVLGRYLAHPQPPTPAARFKAAVDELLRRHIERKREEERAAMEGETPSGRELKEMEWSIEFLEGVKARVARRIQSLEARGSEPSTSGSAE</sequence>
<dbReference type="Gene3D" id="3.40.1810.10">
    <property type="entry name" value="Transcription factor, MADS-box"/>
    <property type="match status" value="1"/>
</dbReference>
<name>A0A8B9AQ92_PHODC</name>
<dbReference type="SUPFAM" id="SSF55455">
    <property type="entry name" value="SRF-like"/>
    <property type="match status" value="1"/>
</dbReference>
<evidence type="ECO:0000256" key="1">
    <source>
        <dbReference type="SAM" id="MobiDB-lite"/>
    </source>
</evidence>
<dbReference type="GO" id="GO:0046983">
    <property type="term" value="F:protein dimerization activity"/>
    <property type="evidence" value="ECO:0007669"/>
    <property type="project" value="InterPro"/>
</dbReference>
<reference evidence="3" key="2">
    <citation type="submission" date="2025-08" db="UniProtKB">
        <authorList>
            <consortium name="RefSeq"/>
        </authorList>
    </citation>
    <scope>IDENTIFICATION</scope>
    <source>
        <tissue evidence="3">Young leaves</tissue>
    </source>
</reference>